<feature type="region of interest" description="Disordered" evidence="1">
    <location>
        <begin position="74"/>
        <end position="146"/>
    </location>
</feature>
<organism evidence="2 3">
    <name type="scientific">Suillus plorans</name>
    <dbReference type="NCBI Taxonomy" id="116603"/>
    <lineage>
        <taxon>Eukaryota</taxon>
        <taxon>Fungi</taxon>
        <taxon>Dikarya</taxon>
        <taxon>Basidiomycota</taxon>
        <taxon>Agaricomycotina</taxon>
        <taxon>Agaricomycetes</taxon>
        <taxon>Agaricomycetidae</taxon>
        <taxon>Boletales</taxon>
        <taxon>Suillineae</taxon>
        <taxon>Suillaceae</taxon>
        <taxon>Suillus</taxon>
    </lineage>
</organism>
<sequence length="354" mass="39814">MLPNKTNLKSLTTPNDQSQNEMPLYEQLTASEESHNWELEDRVNCRAEDIDIHQHVIRLLETNLKIQEERISETMSELGKDPGSRISHARQSSDESCRSLGQLEDLHTARPGRRHRRVRPSDSIASKSSSKHRRSSTSNGLSDFITAIPKPPAITKQLSQYVLRAQRKFKPYDKPHGRLPTALELRYVDRFCGKCPGETDMSLADVKAGKDVFERGVALLSKETITQIVVAKRAACESMRLRAMTTAWEIQASSEHSKLLELIFKEEARNFADRAAAVSFMEMLVPQNKQELEASMDFHVGAYSHDLTSLAVGDLQLEQVEGLARNLPEEDGSDVERNPVESESESESESELDG</sequence>
<protein>
    <submittedName>
        <fullName evidence="2">Uncharacterized protein</fullName>
    </submittedName>
</protein>
<dbReference type="GeneID" id="64593688"/>
<dbReference type="RefSeq" id="XP_041162476.1">
    <property type="nucleotide sequence ID" value="XM_041299924.1"/>
</dbReference>
<dbReference type="AlphaFoldDB" id="A0A9P7DKY1"/>
<name>A0A9P7DKY1_9AGAM</name>
<evidence type="ECO:0000256" key="1">
    <source>
        <dbReference type="SAM" id="MobiDB-lite"/>
    </source>
</evidence>
<comment type="caution">
    <text evidence="2">The sequence shown here is derived from an EMBL/GenBank/DDBJ whole genome shotgun (WGS) entry which is preliminary data.</text>
</comment>
<evidence type="ECO:0000313" key="3">
    <source>
        <dbReference type="Proteomes" id="UP000719766"/>
    </source>
</evidence>
<feature type="region of interest" description="Disordered" evidence="1">
    <location>
        <begin position="322"/>
        <end position="354"/>
    </location>
</feature>
<dbReference type="EMBL" id="JABBWE010000016">
    <property type="protein sequence ID" value="KAG1797366.1"/>
    <property type="molecule type" value="Genomic_DNA"/>
</dbReference>
<feature type="compositionally biased region" description="Basic and acidic residues" evidence="1">
    <location>
        <begin position="74"/>
        <end position="83"/>
    </location>
</feature>
<feature type="region of interest" description="Disordered" evidence="1">
    <location>
        <begin position="1"/>
        <end position="21"/>
    </location>
</feature>
<keyword evidence="3" id="KW-1185">Reference proteome</keyword>
<accession>A0A9P7DKY1</accession>
<reference evidence="2" key="1">
    <citation type="journal article" date="2020" name="New Phytol.">
        <title>Comparative genomics reveals dynamic genome evolution in host specialist ectomycorrhizal fungi.</title>
        <authorList>
            <person name="Lofgren L.A."/>
            <person name="Nguyen N.H."/>
            <person name="Vilgalys R."/>
            <person name="Ruytinx J."/>
            <person name="Liao H.L."/>
            <person name="Branco S."/>
            <person name="Kuo A."/>
            <person name="LaButti K."/>
            <person name="Lipzen A."/>
            <person name="Andreopoulos W."/>
            <person name="Pangilinan J."/>
            <person name="Riley R."/>
            <person name="Hundley H."/>
            <person name="Na H."/>
            <person name="Barry K."/>
            <person name="Grigoriev I.V."/>
            <person name="Stajich J.E."/>
            <person name="Kennedy P.G."/>
        </authorList>
    </citation>
    <scope>NUCLEOTIDE SEQUENCE</scope>
    <source>
        <strain evidence="2">S12</strain>
    </source>
</reference>
<proteinExistence type="predicted"/>
<dbReference type="Proteomes" id="UP000719766">
    <property type="component" value="Unassembled WGS sequence"/>
</dbReference>
<evidence type="ECO:0000313" key="2">
    <source>
        <dbReference type="EMBL" id="KAG1797366.1"/>
    </source>
</evidence>
<feature type="compositionally biased region" description="Acidic residues" evidence="1">
    <location>
        <begin position="342"/>
        <end position="354"/>
    </location>
</feature>
<gene>
    <name evidence="2" type="ORF">HD556DRAFT_1306528</name>
</gene>
<dbReference type="OrthoDB" id="2673676at2759"/>